<dbReference type="InterPro" id="IPR017452">
    <property type="entry name" value="GPCR_Rhodpsn_7TM"/>
</dbReference>
<gene>
    <name evidence="10" type="ORF">AWC38_SpisGene14501</name>
</gene>
<feature type="transmembrane region" description="Helical" evidence="8">
    <location>
        <begin position="270"/>
        <end position="289"/>
    </location>
</feature>
<feature type="transmembrane region" description="Helical" evidence="8">
    <location>
        <begin position="51"/>
        <end position="72"/>
    </location>
</feature>
<dbReference type="InterPro" id="IPR050125">
    <property type="entry name" value="GPCR_opsins"/>
</dbReference>
<protein>
    <submittedName>
        <fullName evidence="10">Melatonin receptor type 1A</fullName>
    </submittedName>
</protein>
<keyword evidence="4" id="KW-0297">G-protein coupled receptor</keyword>
<evidence type="ECO:0000256" key="4">
    <source>
        <dbReference type="ARBA" id="ARBA00023040"/>
    </source>
</evidence>
<dbReference type="InterPro" id="IPR000276">
    <property type="entry name" value="GPCR_Rhodpsn"/>
</dbReference>
<dbReference type="Proteomes" id="UP000225706">
    <property type="component" value="Unassembled WGS sequence"/>
</dbReference>
<dbReference type="SMART" id="SM01381">
    <property type="entry name" value="7TM_GPCR_Srsx"/>
    <property type="match status" value="1"/>
</dbReference>
<name>A0A2B4RWT1_STYPI</name>
<evidence type="ECO:0000256" key="8">
    <source>
        <dbReference type="SAM" id="Phobius"/>
    </source>
</evidence>
<keyword evidence="3 8" id="KW-1133">Transmembrane helix</keyword>
<dbReference type="STRING" id="50429.A0A2B4RWT1"/>
<evidence type="ECO:0000256" key="6">
    <source>
        <dbReference type="ARBA" id="ARBA00023170"/>
    </source>
</evidence>
<sequence>MPSMRLPDRCSVEVIFEAIIFLVMPVISVTGNTLVLLAVYKNPKLRLNTNLYILALAASDLVCATVEMPIAATTVISGKWNLSDGVCQFQGFVDVFVTYVNPATMGLTAFNRYMRIVKTRNYNKIFSPRKSKVWLTCVWMSLALYLVIARATNWNKYQFIIGYALCSITFTTRERKFVHYCIVFGLYSILPFVVACFSYWKVFSKLRHHKRHVLPSLENTVNPRSRVSAHEINISRALLYIAAGFLLSWIPLWIFAFWKRLSPETVPRLVELGVVLMLFLSATINPFIYTANSRVFRREIGNLLCWWKVRSTREYLERSLQHWKLFLFAFDTLKLKQEAANVHVEGVLSRRLNVGDEYHEPLQVVGGHVVPHSILVSPARPGETKLMMRMPLANMTNAFMLRHVRTNPLQVADILVERMCRSSTFLPRTDNELNNSSVFVCPQTKQISSSLDVRLLEHPSA</sequence>
<dbReference type="CDD" id="cd00637">
    <property type="entry name" value="7tm_classA_rhodopsin-like"/>
    <property type="match status" value="1"/>
</dbReference>
<keyword evidence="7" id="KW-0807">Transducer</keyword>
<dbReference type="GO" id="GO:0016020">
    <property type="term" value="C:membrane"/>
    <property type="evidence" value="ECO:0007669"/>
    <property type="project" value="UniProtKB-SubCell"/>
</dbReference>
<dbReference type="AlphaFoldDB" id="A0A2B4RWT1"/>
<dbReference type="EMBL" id="LSMT01000294">
    <property type="protein sequence ID" value="PFX21020.1"/>
    <property type="molecule type" value="Genomic_DNA"/>
</dbReference>
<dbReference type="Pfam" id="PF00001">
    <property type="entry name" value="7tm_1"/>
    <property type="match status" value="1"/>
</dbReference>
<comment type="caution">
    <text evidence="10">The sequence shown here is derived from an EMBL/GenBank/DDBJ whole genome shotgun (WGS) entry which is preliminary data.</text>
</comment>
<feature type="transmembrane region" description="Helical" evidence="8">
    <location>
        <begin position="131"/>
        <end position="148"/>
    </location>
</feature>
<evidence type="ECO:0000256" key="2">
    <source>
        <dbReference type="ARBA" id="ARBA00022692"/>
    </source>
</evidence>
<dbReference type="PROSITE" id="PS50262">
    <property type="entry name" value="G_PROTEIN_RECEP_F1_2"/>
    <property type="match status" value="1"/>
</dbReference>
<dbReference type="PRINTS" id="PR00237">
    <property type="entry name" value="GPCRRHODOPSN"/>
</dbReference>
<keyword evidence="5 8" id="KW-0472">Membrane</keyword>
<dbReference type="SUPFAM" id="SSF81321">
    <property type="entry name" value="Family A G protein-coupled receptor-like"/>
    <property type="match status" value="1"/>
</dbReference>
<evidence type="ECO:0000256" key="5">
    <source>
        <dbReference type="ARBA" id="ARBA00023136"/>
    </source>
</evidence>
<feature type="domain" description="G-protein coupled receptors family 1 profile" evidence="9">
    <location>
        <begin position="31"/>
        <end position="289"/>
    </location>
</feature>
<accession>A0A2B4RWT1</accession>
<keyword evidence="6 10" id="KW-0675">Receptor</keyword>
<proteinExistence type="predicted"/>
<dbReference type="OrthoDB" id="6435638at2759"/>
<evidence type="ECO:0000259" key="9">
    <source>
        <dbReference type="PROSITE" id="PS50262"/>
    </source>
</evidence>
<evidence type="ECO:0000313" key="11">
    <source>
        <dbReference type="Proteomes" id="UP000225706"/>
    </source>
</evidence>
<feature type="transmembrane region" description="Helical" evidence="8">
    <location>
        <begin position="14"/>
        <end position="39"/>
    </location>
</feature>
<evidence type="ECO:0000256" key="1">
    <source>
        <dbReference type="ARBA" id="ARBA00004141"/>
    </source>
</evidence>
<evidence type="ECO:0000256" key="3">
    <source>
        <dbReference type="ARBA" id="ARBA00022989"/>
    </source>
</evidence>
<comment type="subcellular location">
    <subcellularLocation>
        <location evidence="1">Membrane</location>
        <topology evidence="1">Multi-pass membrane protein</topology>
    </subcellularLocation>
</comment>
<evidence type="ECO:0000313" key="10">
    <source>
        <dbReference type="EMBL" id="PFX21020.1"/>
    </source>
</evidence>
<dbReference type="Gene3D" id="1.20.1070.10">
    <property type="entry name" value="Rhodopsin 7-helix transmembrane proteins"/>
    <property type="match status" value="1"/>
</dbReference>
<feature type="transmembrane region" description="Helical" evidence="8">
    <location>
        <begin position="237"/>
        <end position="258"/>
    </location>
</feature>
<evidence type="ECO:0000256" key="7">
    <source>
        <dbReference type="ARBA" id="ARBA00023224"/>
    </source>
</evidence>
<dbReference type="PANTHER" id="PTHR24240">
    <property type="entry name" value="OPSIN"/>
    <property type="match status" value="1"/>
</dbReference>
<feature type="transmembrane region" description="Helical" evidence="8">
    <location>
        <begin position="92"/>
        <end position="110"/>
    </location>
</feature>
<dbReference type="GO" id="GO:0004930">
    <property type="term" value="F:G protein-coupled receptor activity"/>
    <property type="evidence" value="ECO:0007669"/>
    <property type="project" value="UniProtKB-KW"/>
</dbReference>
<feature type="transmembrane region" description="Helical" evidence="8">
    <location>
        <begin position="177"/>
        <end position="200"/>
    </location>
</feature>
<reference evidence="11" key="1">
    <citation type="journal article" date="2017" name="bioRxiv">
        <title>Comparative analysis of the genomes of Stylophora pistillata and Acropora digitifera provides evidence for extensive differences between species of corals.</title>
        <authorList>
            <person name="Voolstra C.R."/>
            <person name="Li Y."/>
            <person name="Liew Y.J."/>
            <person name="Baumgarten S."/>
            <person name="Zoccola D."/>
            <person name="Flot J.-F."/>
            <person name="Tambutte S."/>
            <person name="Allemand D."/>
            <person name="Aranda M."/>
        </authorList>
    </citation>
    <scope>NUCLEOTIDE SEQUENCE [LARGE SCALE GENOMIC DNA]</scope>
</reference>
<keyword evidence="2 8" id="KW-0812">Transmembrane</keyword>
<organism evidence="10 11">
    <name type="scientific">Stylophora pistillata</name>
    <name type="common">Smooth cauliflower coral</name>
    <dbReference type="NCBI Taxonomy" id="50429"/>
    <lineage>
        <taxon>Eukaryota</taxon>
        <taxon>Metazoa</taxon>
        <taxon>Cnidaria</taxon>
        <taxon>Anthozoa</taxon>
        <taxon>Hexacorallia</taxon>
        <taxon>Scleractinia</taxon>
        <taxon>Astrocoeniina</taxon>
        <taxon>Pocilloporidae</taxon>
        <taxon>Stylophora</taxon>
    </lineage>
</organism>
<keyword evidence="11" id="KW-1185">Reference proteome</keyword>